<reference evidence="2" key="1">
    <citation type="submission" date="2020-08" db="EMBL/GenBank/DDBJ databases">
        <title>Genome public.</title>
        <authorList>
            <person name="Liu C."/>
            <person name="Sun Q."/>
        </authorList>
    </citation>
    <scope>NUCLEOTIDE SEQUENCE</scope>
    <source>
        <strain evidence="2">BX15</strain>
    </source>
</reference>
<dbReference type="EMBL" id="JACOQI010000020">
    <property type="protein sequence ID" value="MBC5771695.1"/>
    <property type="molecule type" value="Genomic_DNA"/>
</dbReference>
<comment type="caution">
    <text evidence="2">The sequence shown here is derived from an EMBL/GenBank/DDBJ whole genome shotgun (WGS) entry which is preliminary data.</text>
</comment>
<evidence type="ECO:0000313" key="2">
    <source>
        <dbReference type="EMBL" id="MBC5771695.1"/>
    </source>
</evidence>
<dbReference type="Pfam" id="PF19789">
    <property type="entry name" value="DUF6273"/>
    <property type="match status" value="1"/>
</dbReference>
<dbReference type="InterPro" id="IPR046240">
    <property type="entry name" value="DUF6273"/>
</dbReference>
<proteinExistence type="predicted"/>
<sequence>MKDTVIKGNGKSRSIKAPTDMPATFEEWRTQLLAGTATLDIGLNAAGCDVVGTAMSKANLLSDTTKSALELSGSDPTVNDALYALSQKGSPAEVRVIADTGSTVTMSRGGKTLTGKVASTGYATLYPTELGDWTIVFTYNGSQKTKVYTLEVIGIVYVYPFVVGATLEATSWDNIAAVSKFGQAPNYWKVGDKKNITVNGVTYAAQIIGFDHDTLTTADGSRTKAGITFQLVDCLKTTYSMNGSNTNVNGWRGSTMRTSTMATLLNQLSSDLKSVLKFVNKVTSKGNNQSGLETTSDKLFLLSEIEVFGATQYSYAGEGKQYEYYTAGNSTIKKVNGSANIWWERSPFSGAADFFCGVVSNGYANYYGASNSCGVSFGFCV</sequence>
<protein>
    <recommendedName>
        <fullName evidence="1">DUF6273 domain-containing protein</fullName>
    </recommendedName>
</protein>
<gene>
    <name evidence="2" type="ORF">H8Z83_15445</name>
</gene>
<dbReference type="RefSeq" id="WP_187015887.1">
    <property type="nucleotide sequence ID" value="NZ_JACOQI010000020.1"/>
</dbReference>
<dbReference type="AlphaFoldDB" id="A0A923S8F6"/>
<organism evidence="2 3">
    <name type="scientific">Dysosmobacter segnis</name>
    <dbReference type="NCBI Taxonomy" id="2763042"/>
    <lineage>
        <taxon>Bacteria</taxon>
        <taxon>Bacillati</taxon>
        <taxon>Bacillota</taxon>
        <taxon>Clostridia</taxon>
        <taxon>Eubacteriales</taxon>
        <taxon>Oscillospiraceae</taxon>
        <taxon>Dysosmobacter</taxon>
    </lineage>
</organism>
<feature type="domain" description="DUF6273" evidence="1">
    <location>
        <begin position="239"/>
        <end position="375"/>
    </location>
</feature>
<accession>A0A923S8F6</accession>
<name>A0A923S8F6_9FIRM</name>
<evidence type="ECO:0000313" key="3">
    <source>
        <dbReference type="Proteomes" id="UP000620327"/>
    </source>
</evidence>
<keyword evidence="3" id="KW-1185">Reference proteome</keyword>
<dbReference type="Proteomes" id="UP000620327">
    <property type="component" value="Unassembled WGS sequence"/>
</dbReference>
<evidence type="ECO:0000259" key="1">
    <source>
        <dbReference type="Pfam" id="PF19789"/>
    </source>
</evidence>